<comment type="caution">
    <text evidence="1">The sequence shown here is derived from an EMBL/GenBank/DDBJ whole genome shotgun (WGS) entry which is preliminary data.</text>
</comment>
<evidence type="ECO:0000313" key="2">
    <source>
        <dbReference type="Proteomes" id="UP001565243"/>
    </source>
</evidence>
<sequence length="82" mass="8913">MQQHSSEPGILEHFQGEGDLLAQETKVIGAVIREIAAAGGYVTNKAIILKLIEKLENTSDVVQLDIFRQALEVVVARTPDDA</sequence>
<dbReference type="Pfam" id="PF10798">
    <property type="entry name" value="YmgB"/>
    <property type="match status" value="1"/>
</dbReference>
<keyword evidence="2" id="KW-1185">Reference proteome</keyword>
<organism evidence="1 2">
    <name type="scientific">Erwinia aeris</name>
    <dbReference type="NCBI Taxonomy" id="3239803"/>
    <lineage>
        <taxon>Bacteria</taxon>
        <taxon>Pseudomonadati</taxon>
        <taxon>Pseudomonadota</taxon>
        <taxon>Gammaproteobacteria</taxon>
        <taxon>Enterobacterales</taxon>
        <taxon>Erwiniaceae</taxon>
        <taxon>Erwinia</taxon>
    </lineage>
</organism>
<dbReference type="Proteomes" id="UP001565243">
    <property type="component" value="Unassembled WGS sequence"/>
</dbReference>
<proteinExistence type="predicted"/>
<evidence type="ECO:0000313" key="1">
    <source>
        <dbReference type="EMBL" id="MEY8772360.1"/>
    </source>
</evidence>
<name>A0ABV4EBP2_9GAMM</name>
<accession>A0ABV4EBP2</accession>
<dbReference type="Gene3D" id="1.20.5.5260">
    <property type="match status" value="1"/>
</dbReference>
<dbReference type="InterPro" id="IPR024753">
    <property type="entry name" value="AriR"/>
</dbReference>
<dbReference type="EMBL" id="JBGFFX010000012">
    <property type="protein sequence ID" value="MEY8772360.1"/>
    <property type="molecule type" value="Genomic_DNA"/>
</dbReference>
<dbReference type="RefSeq" id="WP_125288395.1">
    <property type="nucleotide sequence ID" value="NZ_JBGFFX010000012.1"/>
</dbReference>
<reference evidence="1 2" key="1">
    <citation type="submission" date="2024-07" db="EMBL/GenBank/DDBJ databases">
        <authorList>
            <person name="Hebao G."/>
        </authorList>
    </citation>
    <scope>NUCLEOTIDE SEQUENCE [LARGE SCALE GENOMIC DNA]</scope>
    <source>
        <strain evidence="1 2">ACCC 02193</strain>
    </source>
</reference>
<gene>
    <name evidence="1" type="ORF">AB6T85_18300</name>
</gene>
<protein>
    <submittedName>
        <fullName evidence="1">Biofilm/acid-resistance regulator YmgB/AriR</fullName>
    </submittedName>
</protein>